<accession>A0A521AEI9</accession>
<dbReference type="EMBL" id="FXTE01000001">
    <property type="protein sequence ID" value="SMO33199.1"/>
    <property type="molecule type" value="Genomic_DNA"/>
</dbReference>
<keyword evidence="2" id="KW-1185">Reference proteome</keyword>
<reference evidence="1 2" key="1">
    <citation type="submission" date="2017-05" db="EMBL/GenBank/DDBJ databases">
        <authorList>
            <person name="Varghese N."/>
            <person name="Submissions S."/>
        </authorList>
    </citation>
    <scope>NUCLEOTIDE SEQUENCE [LARGE SCALE GENOMIC DNA]</scope>
    <source>
        <strain evidence="1 2">DSM 28009</strain>
    </source>
</reference>
<dbReference type="AlphaFoldDB" id="A0A521AEI9"/>
<dbReference type="OrthoDB" id="7059994at2"/>
<evidence type="ECO:0000313" key="1">
    <source>
        <dbReference type="EMBL" id="SMO33199.1"/>
    </source>
</evidence>
<evidence type="ECO:0000313" key="2">
    <source>
        <dbReference type="Proteomes" id="UP000319555"/>
    </source>
</evidence>
<proteinExistence type="predicted"/>
<dbReference type="RefSeq" id="WP_142632906.1">
    <property type="nucleotide sequence ID" value="NZ_FXTE01000001.1"/>
</dbReference>
<gene>
    <name evidence="1" type="ORF">SAMN06265380_10173</name>
</gene>
<protein>
    <submittedName>
        <fullName evidence="1">Uncharacterized protein</fullName>
    </submittedName>
</protein>
<name>A0A521AEI9_9RHOB</name>
<sequence length="448" mass="51284">MNQNQQFLKHILQAIEEADIPDQGAAQSWAFEPYLRLNDERTQVRLDATLQRLCSEWQSSYARKRNAQEQREFRDCSGIVLINVLRAHVKRRGMSVGIGRQKQRLDRESRYRPAFMTTHRFRMALDWLLKTDLICITAGGYQYGDNAQHTRFAMTPKAIAALYTEQLTMKAFEIVEPDEVLILRDSEKQPIRYHDTEQTIAMRNALVLINNVNANADVTLSRPLRYEDLGEEYVDTAISVTAKHLRRIFNNGTFDQGGRFYGAWWQCVRKHVRRIININGEATIEADYRGFNPAVLLAKAKFTIPADPYSVIKGVAASSELRDHAKSTLAAFLNAQTRYIAEPRGFDASKHCMTAAEFRQTVLDAYPMINQMIGQDAGLKLQREESNLAEKIMLHFVRQGHPILPVHDAFIVQAHLRDELVSVMKDQFNAKYGQVPEVEVKDSLPTTE</sequence>
<dbReference type="Proteomes" id="UP000319555">
    <property type="component" value="Unassembled WGS sequence"/>
</dbReference>
<organism evidence="1 2">
    <name type="scientific">Ruegeria faecimaris</name>
    <dbReference type="NCBI Taxonomy" id="686389"/>
    <lineage>
        <taxon>Bacteria</taxon>
        <taxon>Pseudomonadati</taxon>
        <taxon>Pseudomonadota</taxon>
        <taxon>Alphaproteobacteria</taxon>
        <taxon>Rhodobacterales</taxon>
        <taxon>Roseobacteraceae</taxon>
        <taxon>Ruegeria</taxon>
    </lineage>
</organism>